<dbReference type="KEGG" id="lak:106157433"/>
<dbReference type="InParanoid" id="A0A1S3HR59"/>
<feature type="binding site" evidence="5">
    <location>
        <position position="32"/>
    </location>
    <ligand>
        <name>S-adenosyl-L-methionine</name>
        <dbReference type="ChEBI" id="CHEBI:59789"/>
    </ligand>
</feature>
<evidence type="ECO:0000256" key="1">
    <source>
        <dbReference type="ARBA" id="ARBA00007996"/>
    </source>
</evidence>
<dbReference type="InterPro" id="IPR029063">
    <property type="entry name" value="SAM-dependent_MTases_sf"/>
</dbReference>
<dbReference type="RefSeq" id="XP_013388522.1">
    <property type="nucleotide sequence ID" value="XM_013533068.1"/>
</dbReference>
<dbReference type="GO" id="GO:0032259">
    <property type="term" value="P:methylation"/>
    <property type="evidence" value="ECO:0007669"/>
    <property type="project" value="UniProtKB-KW"/>
</dbReference>
<dbReference type="Proteomes" id="UP000085678">
    <property type="component" value="Unplaced"/>
</dbReference>
<evidence type="ECO:0000256" key="3">
    <source>
        <dbReference type="ARBA" id="ARBA00022679"/>
    </source>
</evidence>
<name>A0A1S3HR59_LINAN</name>
<comment type="similarity">
    <text evidence="1">Belongs to the class I-like SAM-binding methyltransferase superfamily. NNMT/PNMT/TEMT family.</text>
</comment>
<evidence type="ECO:0000256" key="4">
    <source>
        <dbReference type="ARBA" id="ARBA00022691"/>
    </source>
</evidence>
<evidence type="ECO:0000313" key="6">
    <source>
        <dbReference type="Proteomes" id="UP000085678"/>
    </source>
</evidence>
<dbReference type="GeneID" id="106157433"/>
<dbReference type="AlphaFoldDB" id="A0A1S3HR59"/>
<evidence type="ECO:0000256" key="2">
    <source>
        <dbReference type="ARBA" id="ARBA00022603"/>
    </source>
</evidence>
<dbReference type="STRING" id="7574.A0A1S3HR59"/>
<dbReference type="FunFam" id="3.40.50.150:FF:000065">
    <property type="entry name" value="Phenylethanolamine N-methyltransferase"/>
    <property type="match status" value="1"/>
</dbReference>
<protein>
    <submittedName>
        <fullName evidence="7">Indolethylamine N-methyltransferase-like</fullName>
    </submittedName>
</protein>
<dbReference type="GO" id="GO:0008170">
    <property type="term" value="F:N-methyltransferase activity"/>
    <property type="evidence" value="ECO:0007669"/>
    <property type="project" value="TreeGrafter"/>
</dbReference>
<feature type="binding site" evidence="5">
    <location>
        <position position="92"/>
    </location>
    <ligand>
        <name>S-adenosyl-L-methionine</name>
        <dbReference type="ChEBI" id="CHEBI:59789"/>
    </ligand>
</feature>
<evidence type="ECO:0000256" key="5">
    <source>
        <dbReference type="PIRSR" id="PIRSR000384-1"/>
    </source>
</evidence>
<dbReference type="Gene3D" id="3.40.50.150">
    <property type="entry name" value="Vaccinia Virus protein VP39"/>
    <property type="match status" value="1"/>
</dbReference>
<feature type="binding site" evidence="5">
    <location>
        <position position="27"/>
    </location>
    <ligand>
        <name>S-adenosyl-L-methionine</name>
        <dbReference type="ChEBI" id="CHEBI:59789"/>
    </ligand>
</feature>
<dbReference type="GO" id="GO:0005829">
    <property type="term" value="C:cytosol"/>
    <property type="evidence" value="ECO:0007669"/>
    <property type="project" value="TreeGrafter"/>
</dbReference>
<feature type="binding site" evidence="5">
    <location>
        <position position="97"/>
    </location>
    <ligand>
        <name>S-adenosyl-L-methionine</name>
        <dbReference type="ChEBI" id="CHEBI:59789"/>
    </ligand>
</feature>
<sequence>MSVDDKTPEPAIRSGEDYNTIFDEQSYLKAYYDGVGGHPDEPEFMPFVINTLHTIFNSGQIKGSRLLDIGSGPCIHNVISASKWFDEITFTDFSDVNRRALKKWWQNEDAAWNWKPFFKYVAKLEGNADNWEEDQKTFRKKIKDVLHCDINKMNPIYPNQSDHFDAVTSSLCIEASCADVHAYEQAVKNVVSLLKAKGHFLLVGVLGESYYDVGGEKFFCLPLTKDEVTGALEKAGLENIAWYPYDTKSADTVSDFAGCFIATATKKEDV</sequence>
<feature type="binding site" evidence="5">
    <location>
        <begin position="70"/>
        <end position="71"/>
    </location>
    <ligand>
        <name>S-adenosyl-L-methionine</name>
        <dbReference type="ChEBI" id="CHEBI:59789"/>
    </ligand>
</feature>
<dbReference type="PANTHER" id="PTHR10867:SF17">
    <property type="entry name" value="NICOTINAMIDE N-METHYLTRANSFERASE"/>
    <property type="match status" value="1"/>
</dbReference>
<dbReference type="InterPro" id="IPR000940">
    <property type="entry name" value="NNMT_TEMT_trans"/>
</dbReference>
<evidence type="ECO:0000313" key="7">
    <source>
        <dbReference type="RefSeq" id="XP_013388522.1"/>
    </source>
</evidence>
<keyword evidence="2" id="KW-0489">Methyltransferase</keyword>
<dbReference type="SUPFAM" id="SSF53335">
    <property type="entry name" value="S-adenosyl-L-methionine-dependent methyltransferases"/>
    <property type="match status" value="1"/>
</dbReference>
<reference evidence="7" key="1">
    <citation type="submission" date="2025-08" db="UniProtKB">
        <authorList>
            <consortium name="RefSeq"/>
        </authorList>
    </citation>
    <scope>IDENTIFICATION</scope>
    <source>
        <tissue evidence="7">Gonads</tissue>
    </source>
</reference>
<dbReference type="PROSITE" id="PS51681">
    <property type="entry name" value="SAM_MT_NNMT_PNMT_TEMT"/>
    <property type="match status" value="1"/>
</dbReference>
<dbReference type="OrthoDB" id="10050085at2759"/>
<dbReference type="GO" id="GO:0008757">
    <property type="term" value="F:S-adenosylmethionine-dependent methyltransferase activity"/>
    <property type="evidence" value="ECO:0007669"/>
    <property type="project" value="UniProtKB-ARBA"/>
</dbReference>
<dbReference type="PANTHER" id="PTHR10867">
    <property type="entry name" value="NNMT/PNMT/TEMT FAMILY MEMBER"/>
    <property type="match status" value="1"/>
</dbReference>
<proteinExistence type="inferred from homology"/>
<dbReference type="Pfam" id="PF01234">
    <property type="entry name" value="NNMT_PNMT_TEMT"/>
    <property type="match status" value="1"/>
</dbReference>
<keyword evidence="6" id="KW-1185">Reference proteome</keyword>
<keyword evidence="3" id="KW-0808">Transferase</keyword>
<dbReference type="PIRSF" id="PIRSF000384">
    <property type="entry name" value="PNMTase"/>
    <property type="match status" value="1"/>
</dbReference>
<gene>
    <name evidence="7" type="primary">LOC106157433</name>
</gene>
<keyword evidence="4 5" id="KW-0949">S-adenosyl-L-methionine</keyword>
<accession>A0A1S3HR59</accession>
<organism evidence="6 7">
    <name type="scientific">Lingula anatina</name>
    <name type="common">Brachiopod</name>
    <name type="synonym">Lingula unguis</name>
    <dbReference type="NCBI Taxonomy" id="7574"/>
    <lineage>
        <taxon>Eukaryota</taxon>
        <taxon>Metazoa</taxon>
        <taxon>Spiralia</taxon>
        <taxon>Lophotrochozoa</taxon>
        <taxon>Brachiopoda</taxon>
        <taxon>Linguliformea</taxon>
        <taxon>Lingulata</taxon>
        <taxon>Lingulida</taxon>
        <taxon>Linguloidea</taxon>
        <taxon>Lingulidae</taxon>
        <taxon>Lingula</taxon>
    </lineage>
</organism>